<dbReference type="Proteomes" id="UP000683360">
    <property type="component" value="Unassembled WGS sequence"/>
</dbReference>
<feature type="chain" id="PRO_5035799147" evidence="2">
    <location>
        <begin position="19"/>
        <end position="278"/>
    </location>
</feature>
<sequence>MSCLMFLVIFGFFTIILGSPVRQSPCHGCRVEINPLSGIVQCDCPERRINKRSAGIKTHGHLTNTTHGHHTHATHSHHTHTTHVHHHNHTHKPSHHGATYAPLTTLNMKLVINNEPLTTLKQRIQTTKHPCPAACIVMQHPDGWNYCRCPTTAPTPITAADISTTKQVTKSTADTIAYTSAVSTKDQTSVSNNVDTSTESVSPLHSTDYSTTYAPTTALLTRKPAITTSILKLITTPLPTTSTTRAPTIKPTQDICAILCASQQGGDACHCSKPGLPG</sequence>
<feature type="region of interest" description="Disordered" evidence="1">
    <location>
        <begin position="62"/>
        <end position="97"/>
    </location>
</feature>
<proteinExistence type="predicted"/>
<dbReference type="AlphaFoldDB" id="A0A8S3RUI6"/>
<dbReference type="OrthoDB" id="6147660at2759"/>
<feature type="compositionally biased region" description="Basic residues" evidence="1">
    <location>
        <begin position="67"/>
        <end position="95"/>
    </location>
</feature>
<name>A0A8S3RUI6_MYTED</name>
<protein>
    <submittedName>
        <fullName evidence="3">Uncharacterized protein</fullName>
    </submittedName>
</protein>
<comment type="caution">
    <text evidence="3">The sequence shown here is derived from an EMBL/GenBank/DDBJ whole genome shotgun (WGS) entry which is preliminary data.</text>
</comment>
<organism evidence="3 4">
    <name type="scientific">Mytilus edulis</name>
    <name type="common">Blue mussel</name>
    <dbReference type="NCBI Taxonomy" id="6550"/>
    <lineage>
        <taxon>Eukaryota</taxon>
        <taxon>Metazoa</taxon>
        <taxon>Spiralia</taxon>
        <taxon>Lophotrochozoa</taxon>
        <taxon>Mollusca</taxon>
        <taxon>Bivalvia</taxon>
        <taxon>Autobranchia</taxon>
        <taxon>Pteriomorphia</taxon>
        <taxon>Mytilida</taxon>
        <taxon>Mytiloidea</taxon>
        <taxon>Mytilidae</taxon>
        <taxon>Mytilinae</taxon>
        <taxon>Mytilus</taxon>
    </lineage>
</organism>
<dbReference type="EMBL" id="CAJPWZ010001313">
    <property type="protein sequence ID" value="CAG2212795.1"/>
    <property type="molecule type" value="Genomic_DNA"/>
</dbReference>
<reference evidence="3" key="1">
    <citation type="submission" date="2021-03" db="EMBL/GenBank/DDBJ databases">
        <authorList>
            <person name="Bekaert M."/>
        </authorList>
    </citation>
    <scope>NUCLEOTIDE SEQUENCE</scope>
</reference>
<evidence type="ECO:0000313" key="3">
    <source>
        <dbReference type="EMBL" id="CAG2212795.1"/>
    </source>
</evidence>
<gene>
    <name evidence="3" type="ORF">MEDL_26733</name>
</gene>
<evidence type="ECO:0000256" key="2">
    <source>
        <dbReference type="SAM" id="SignalP"/>
    </source>
</evidence>
<evidence type="ECO:0000256" key="1">
    <source>
        <dbReference type="SAM" id="MobiDB-lite"/>
    </source>
</evidence>
<keyword evidence="4" id="KW-1185">Reference proteome</keyword>
<accession>A0A8S3RUI6</accession>
<feature type="signal peptide" evidence="2">
    <location>
        <begin position="1"/>
        <end position="18"/>
    </location>
</feature>
<evidence type="ECO:0000313" key="4">
    <source>
        <dbReference type="Proteomes" id="UP000683360"/>
    </source>
</evidence>
<keyword evidence="2" id="KW-0732">Signal</keyword>